<evidence type="ECO:0000256" key="2">
    <source>
        <dbReference type="ARBA" id="ARBA00005466"/>
    </source>
</evidence>
<keyword evidence="5" id="KW-0560">Oxidoreductase</keyword>
<dbReference type="PANTHER" id="PTHR42973">
    <property type="entry name" value="BINDING OXIDOREDUCTASE, PUTATIVE (AFU_ORTHOLOGUE AFUA_1G17690)-RELATED"/>
    <property type="match status" value="1"/>
</dbReference>
<dbReference type="Gene3D" id="3.30.43.10">
    <property type="entry name" value="Uridine Diphospho-n-acetylenolpyruvylglucosamine Reductase, domain 2"/>
    <property type="match status" value="1"/>
</dbReference>
<dbReference type="AlphaFoldDB" id="A0A3B0C4I1"/>
<feature type="domain" description="FAD-binding PCMH-type" evidence="6">
    <location>
        <begin position="36"/>
        <end position="207"/>
    </location>
</feature>
<evidence type="ECO:0000313" key="7">
    <source>
        <dbReference type="EMBL" id="RKN81065.1"/>
    </source>
</evidence>
<dbReference type="EMBL" id="RBCJ01000002">
    <property type="protein sequence ID" value="RKN81065.1"/>
    <property type="molecule type" value="Genomic_DNA"/>
</dbReference>
<sequence>MAADIEIERLRTELQGRIILPQDSEYDEARTIYNAMIEKRPALFVKCKNKHDVSKAVHFAKTNNLEVSVKAGGHNGAGLSLVDSGLVIDLSEMKEIDIDPKKGIAEIAPGNTLSDVDKATHEHGLALPVGVNGNTGISGLTLGGGLGFLTRKAGLTIDHLIAAEVVLASGEIVTANENSHPDLFWALRGGGGNFGVVVSFTFTLVPIKNVYAGPMLWPIEKAKEVMQFFDNHTKDASHDLYGFFAFLTVPDANPFPEHLRKKNVCGIVWCYTGASDKIEEVFEPIRNFGPPILDFVGEMPLPTLNSLFDWLYPPGLHLYWKGHYVNELTDSCIATNTEYGANLPTTRSTMHLYPVDGKAHEIGQQDTAWAHRDIRWVQVILGVTDDPKKNGLIMDWSKRYYEAMVPHSSGGGYVNFTMQDDDARVKESYGVNFDRLSELKKKFDPENFFHLNQNIKPATS</sequence>
<dbReference type="Pfam" id="PF01565">
    <property type="entry name" value="FAD_binding_4"/>
    <property type="match status" value="1"/>
</dbReference>
<dbReference type="InterPro" id="IPR012951">
    <property type="entry name" value="BBE"/>
</dbReference>
<dbReference type="InterPro" id="IPR016167">
    <property type="entry name" value="FAD-bd_PCMH_sub1"/>
</dbReference>
<evidence type="ECO:0000256" key="1">
    <source>
        <dbReference type="ARBA" id="ARBA00001974"/>
    </source>
</evidence>
<dbReference type="Gene3D" id="3.30.465.10">
    <property type="match status" value="1"/>
</dbReference>
<comment type="similarity">
    <text evidence="2">Belongs to the oxygen-dependent FAD-linked oxidoreductase family.</text>
</comment>
<evidence type="ECO:0000256" key="5">
    <source>
        <dbReference type="ARBA" id="ARBA00023002"/>
    </source>
</evidence>
<dbReference type="RefSeq" id="WP_120711222.1">
    <property type="nucleotide sequence ID" value="NZ_RBCJ01000002.1"/>
</dbReference>
<dbReference type="InterPro" id="IPR016166">
    <property type="entry name" value="FAD-bd_PCMH"/>
</dbReference>
<dbReference type="SUPFAM" id="SSF56176">
    <property type="entry name" value="FAD-binding/transporter-associated domain-like"/>
    <property type="match status" value="1"/>
</dbReference>
<dbReference type="Proteomes" id="UP000276603">
    <property type="component" value="Unassembled WGS sequence"/>
</dbReference>
<keyword evidence="3" id="KW-0285">Flavoprotein</keyword>
<evidence type="ECO:0000256" key="4">
    <source>
        <dbReference type="ARBA" id="ARBA00022827"/>
    </source>
</evidence>
<evidence type="ECO:0000313" key="8">
    <source>
        <dbReference type="Proteomes" id="UP000276603"/>
    </source>
</evidence>
<reference evidence="7 8" key="1">
    <citation type="submission" date="2018-10" db="EMBL/GenBank/DDBJ databases">
        <title>Ulvibacterium marinum gen. nov., sp. nov., a novel marine bacterium of the family Flavobacteriaceae, isolated from a culture of the green alga Ulva prolifera.</title>
        <authorList>
            <person name="Zhang Z."/>
        </authorList>
    </citation>
    <scope>NUCLEOTIDE SEQUENCE [LARGE SCALE GENOMIC DNA]</scope>
    <source>
        <strain evidence="7 8">CCMM003</strain>
    </source>
</reference>
<evidence type="ECO:0000259" key="6">
    <source>
        <dbReference type="PROSITE" id="PS51387"/>
    </source>
</evidence>
<dbReference type="PANTHER" id="PTHR42973:SF39">
    <property type="entry name" value="FAD-BINDING PCMH-TYPE DOMAIN-CONTAINING PROTEIN"/>
    <property type="match status" value="1"/>
</dbReference>
<dbReference type="OrthoDB" id="545125at2"/>
<comment type="cofactor">
    <cofactor evidence="1">
        <name>FAD</name>
        <dbReference type="ChEBI" id="CHEBI:57692"/>
    </cofactor>
</comment>
<dbReference type="InterPro" id="IPR036318">
    <property type="entry name" value="FAD-bd_PCMH-like_sf"/>
</dbReference>
<dbReference type="PROSITE" id="PS00862">
    <property type="entry name" value="OX2_COVAL_FAD"/>
    <property type="match status" value="1"/>
</dbReference>
<organism evidence="7 8">
    <name type="scientific">Ulvibacterium marinum</name>
    <dbReference type="NCBI Taxonomy" id="2419782"/>
    <lineage>
        <taxon>Bacteria</taxon>
        <taxon>Pseudomonadati</taxon>
        <taxon>Bacteroidota</taxon>
        <taxon>Flavobacteriia</taxon>
        <taxon>Flavobacteriales</taxon>
        <taxon>Flavobacteriaceae</taxon>
        <taxon>Ulvibacterium</taxon>
    </lineage>
</organism>
<keyword evidence="4" id="KW-0274">FAD</keyword>
<dbReference type="InterPro" id="IPR006094">
    <property type="entry name" value="Oxid_FAD_bind_N"/>
</dbReference>
<dbReference type="InterPro" id="IPR050416">
    <property type="entry name" value="FAD-linked_Oxidoreductase"/>
</dbReference>
<proteinExistence type="inferred from homology"/>
<dbReference type="PROSITE" id="PS51387">
    <property type="entry name" value="FAD_PCMH"/>
    <property type="match status" value="1"/>
</dbReference>
<evidence type="ECO:0000256" key="3">
    <source>
        <dbReference type="ARBA" id="ARBA00022630"/>
    </source>
</evidence>
<comment type="caution">
    <text evidence="7">The sequence shown here is derived from an EMBL/GenBank/DDBJ whole genome shotgun (WGS) entry which is preliminary data.</text>
</comment>
<accession>A0A3B0C4I1</accession>
<dbReference type="InterPro" id="IPR016169">
    <property type="entry name" value="FAD-bd_PCMH_sub2"/>
</dbReference>
<dbReference type="GO" id="GO:0071949">
    <property type="term" value="F:FAD binding"/>
    <property type="evidence" value="ECO:0007669"/>
    <property type="project" value="InterPro"/>
</dbReference>
<protein>
    <submittedName>
        <fullName evidence="7">FAD-binding oxidoreductase</fullName>
    </submittedName>
</protein>
<gene>
    <name evidence="7" type="ORF">D7Z94_08950</name>
</gene>
<keyword evidence="8" id="KW-1185">Reference proteome</keyword>
<dbReference type="InterPro" id="IPR006093">
    <property type="entry name" value="Oxy_OxRdtase_FAD_BS"/>
</dbReference>
<dbReference type="Gene3D" id="3.40.462.20">
    <property type="match status" value="1"/>
</dbReference>
<dbReference type="Pfam" id="PF08031">
    <property type="entry name" value="BBE"/>
    <property type="match status" value="1"/>
</dbReference>
<name>A0A3B0C4I1_9FLAO</name>
<dbReference type="GO" id="GO:0016491">
    <property type="term" value="F:oxidoreductase activity"/>
    <property type="evidence" value="ECO:0007669"/>
    <property type="project" value="UniProtKB-KW"/>
</dbReference>